<dbReference type="EMBL" id="JACQAY010000251">
    <property type="protein sequence ID" value="MBI3540124.1"/>
    <property type="molecule type" value="Genomic_DNA"/>
</dbReference>
<protein>
    <submittedName>
        <fullName evidence="1">Uncharacterized protein</fullName>
    </submittedName>
</protein>
<comment type="caution">
    <text evidence="1">The sequence shown here is derived from an EMBL/GenBank/DDBJ whole genome shotgun (WGS) entry which is preliminary data.</text>
</comment>
<evidence type="ECO:0000313" key="1">
    <source>
        <dbReference type="EMBL" id="MBI3540124.1"/>
    </source>
</evidence>
<proteinExistence type="predicted"/>
<dbReference type="Gene3D" id="3.50.30.30">
    <property type="match status" value="1"/>
</dbReference>
<accession>A0A9D6L942</accession>
<feature type="non-terminal residue" evidence="1">
    <location>
        <position position="238"/>
    </location>
</feature>
<organism evidence="1 2">
    <name type="scientific">Eiseniibacteriota bacterium</name>
    <dbReference type="NCBI Taxonomy" id="2212470"/>
    <lineage>
        <taxon>Bacteria</taxon>
        <taxon>Candidatus Eiseniibacteriota</taxon>
    </lineage>
</organism>
<dbReference type="Gene3D" id="3.40.630.10">
    <property type="entry name" value="Zn peptidases"/>
    <property type="match status" value="1"/>
</dbReference>
<gene>
    <name evidence="1" type="ORF">HY076_07610</name>
</gene>
<dbReference type="Proteomes" id="UP000807850">
    <property type="component" value="Unassembled WGS sequence"/>
</dbReference>
<name>A0A9D6L942_UNCEI</name>
<evidence type="ECO:0000313" key="2">
    <source>
        <dbReference type="Proteomes" id="UP000807850"/>
    </source>
</evidence>
<dbReference type="AlphaFoldDB" id="A0A9D6L942"/>
<sequence>MFHRLLDHVRAEASGARALESVRALARFHRVQASPGYDDAARWLTGQIEAIGLVPEIETVPGDGRTRCLGHLMPEGWACDRAEATLLDGAGRERLADYGAEKLSLILRSAPARGRYAIIVIEDGTRDEDYRGVDVRGRVVLTRGAVQSVHERAVVERGAAGILYDGRRLVPPVRDAFDDPGALAYTSFWWGEDDPRGWGFVLSPRAGERLRGRIRSGATLELDVAIESRAFPIPIPLV</sequence>
<reference evidence="1" key="1">
    <citation type="submission" date="2020-07" db="EMBL/GenBank/DDBJ databases">
        <title>Huge and variable diversity of episymbiotic CPR bacteria and DPANN archaea in groundwater ecosystems.</title>
        <authorList>
            <person name="He C.Y."/>
            <person name="Keren R."/>
            <person name="Whittaker M."/>
            <person name="Farag I.F."/>
            <person name="Doudna J."/>
            <person name="Cate J.H.D."/>
            <person name="Banfield J.F."/>
        </authorList>
    </citation>
    <scope>NUCLEOTIDE SEQUENCE</scope>
    <source>
        <strain evidence="1">NC_groundwater_928_Pr1_S-0.2um_72_17</strain>
    </source>
</reference>